<dbReference type="InterPro" id="IPR035965">
    <property type="entry name" value="PAS-like_dom_sf"/>
</dbReference>
<comment type="caution">
    <text evidence="9">The sequence shown here is derived from an EMBL/GenBank/DDBJ whole genome shotgun (WGS) entry which is preliminary data.</text>
</comment>
<dbReference type="PROSITE" id="PS50109">
    <property type="entry name" value="HIS_KIN"/>
    <property type="match status" value="1"/>
</dbReference>
<dbReference type="InterPro" id="IPR052162">
    <property type="entry name" value="Sensor_kinase/Photoreceptor"/>
</dbReference>
<dbReference type="EMBL" id="JALPRF010000001">
    <property type="protein sequence ID" value="MCK8490723.1"/>
    <property type="molecule type" value="Genomic_DNA"/>
</dbReference>
<dbReference type="InterPro" id="IPR003594">
    <property type="entry name" value="HATPase_dom"/>
</dbReference>
<dbReference type="SUPFAM" id="SSF55874">
    <property type="entry name" value="ATPase domain of HSP90 chaperone/DNA topoisomerase II/histidine kinase"/>
    <property type="match status" value="1"/>
</dbReference>
<keyword evidence="9" id="KW-0547">Nucleotide-binding</keyword>
<dbReference type="CDD" id="cd00082">
    <property type="entry name" value="HisKA"/>
    <property type="match status" value="1"/>
</dbReference>
<sequence>MVEEIEDHAIILLDKEGNVETWNKGAEKIKGYLAGEIIGKNFRTFYSDTDRQLDLPTRLLNEASTTGSACHEGWRIRKDGSRFWGDITITAVHDESGEVTGFAKITRDLTERTQSERTIKKHLQELETRNKELEQFVYIASHDLQEPLLNVNNFVELLQHEYAPQLDETAAMYLDVINQSTERMRDLIKGLLDYARLGKEKYLSTVDCHQLVGTLVKDLATNIALSGAEIQCADLPTLAAYPVELRQLFQNLIGNAIKFRKLDTAPQISISAERADRFWKFAVRDNGIGINPAFKDKIFLIFRRLHGRDTYDGNGIGLAHCKKIVEMHGGEITVESKPGEGSTFFFTIPNVDLQSH</sequence>
<dbReference type="EC" id="2.7.13.3" evidence="2"/>
<dbReference type="Gene3D" id="3.30.450.20">
    <property type="entry name" value="PAS domain"/>
    <property type="match status" value="1"/>
</dbReference>
<dbReference type="PROSITE" id="PS50112">
    <property type="entry name" value="PAS"/>
    <property type="match status" value="1"/>
</dbReference>
<dbReference type="InterPro" id="IPR036890">
    <property type="entry name" value="HATPase_C_sf"/>
</dbReference>
<dbReference type="SMART" id="SM00387">
    <property type="entry name" value="HATPase_c"/>
    <property type="match status" value="1"/>
</dbReference>
<dbReference type="NCBIfam" id="TIGR00229">
    <property type="entry name" value="sensory_box"/>
    <property type="match status" value="1"/>
</dbReference>
<dbReference type="RefSeq" id="WP_248475502.1">
    <property type="nucleotide sequence ID" value="NZ_JALPRF010000001.1"/>
</dbReference>
<organism evidence="9 10">
    <name type="scientific">Spirosoma liriopis</name>
    <dbReference type="NCBI Taxonomy" id="2937440"/>
    <lineage>
        <taxon>Bacteria</taxon>
        <taxon>Pseudomonadati</taxon>
        <taxon>Bacteroidota</taxon>
        <taxon>Cytophagia</taxon>
        <taxon>Cytophagales</taxon>
        <taxon>Cytophagaceae</taxon>
        <taxon>Spirosoma</taxon>
    </lineage>
</organism>
<keyword evidence="3" id="KW-0597">Phosphoprotein</keyword>
<evidence type="ECO:0000256" key="4">
    <source>
        <dbReference type="ARBA" id="ARBA00022679"/>
    </source>
</evidence>
<dbReference type="SMART" id="SM00388">
    <property type="entry name" value="HisKA"/>
    <property type="match status" value="1"/>
</dbReference>
<keyword evidence="10" id="KW-1185">Reference proteome</keyword>
<dbReference type="InterPro" id="IPR003661">
    <property type="entry name" value="HisK_dim/P_dom"/>
</dbReference>
<evidence type="ECO:0000259" key="7">
    <source>
        <dbReference type="PROSITE" id="PS50112"/>
    </source>
</evidence>
<dbReference type="Pfam" id="PF00512">
    <property type="entry name" value="HisKA"/>
    <property type="match status" value="1"/>
</dbReference>
<dbReference type="GO" id="GO:0005524">
    <property type="term" value="F:ATP binding"/>
    <property type="evidence" value="ECO:0007669"/>
    <property type="project" value="UniProtKB-KW"/>
</dbReference>
<feature type="domain" description="PAS" evidence="7">
    <location>
        <begin position="1"/>
        <end position="52"/>
    </location>
</feature>
<dbReference type="Proteomes" id="UP001202180">
    <property type="component" value="Unassembled WGS sequence"/>
</dbReference>
<feature type="domain" description="Histidine kinase" evidence="6">
    <location>
        <begin position="139"/>
        <end position="352"/>
    </location>
</feature>
<evidence type="ECO:0000256" key="2">
    <source>
        <dbReference type="ARBA" id="ARBA00012438"/>
    </source>
</evidence>
<gene>
    <name evidence="9" type="ORF">M0L20_02595</name>
</gene>
<comment type="catalytic activity">
    <reaction evidence="1">
        <text>ATP + protein L-histidine = ADP + protein N-phospho-L-histidine.</text>
        <dbReference type="EC" id="2.7.13.3"/>
    </reaction>
</comment>
<evidence type="ECO:0000259" key="6">
    <source>
        <dbReference type="PROSITE" id="PS50109"/>
    </source>
</evidence>
<dbReference type="Gene3D" id="3.30.565.10">
    <property type="entry name" value="Histidine kinase-like ATPase, C-terminal domain"/>
    <property type="match status" value="1"/>
</dbReference>
<dbReference type="PANTHER" id="PTHR43304">
    <property type="entry name" value="PHYTOCHROME-LIKE PROTEIN CPH1"/>
    <property type="match status" value="1"/>
</dbReference>
<dbReference type="InterPro" id="IPR000014">
    <property type="entry name" value="PAS"/>
</dbReference>
<name>A0ABT0HEY5_9BACT</name>
<dbReference type="Gene3D" id="1.10.287.130">
    <property type="match status" value="1"/>
</dbReference>
<proteinExistence type="predicted"/>
<dbReference type="SUPFAM" id="SSF47384">
    <property type="entry name" value="Homodimeric domain of signal transducing histidine kinase"/>
    <property type="match status" value="1"/>
</dbReference>
<dbReference type="SUPFAM" id="SSF55785">
    <property type="entry name" value="PYP-like sensor domain (PAS domain)"/>
    <property type="match status" value="1"/>
</dbReference>
<protein>
    <recommendedName>
        <fullName evidence="2">histidine kinase</fullName>
        <ecNumber evidence="2">2.7.13.3</ecNumber>
    </recommendedName>
</protein>
<evidence type="ECO:0000256" key="3">
    <source>
        <dbReference type="ARBA" id="ARBA00022553"/>
    </source>
</evidence>
<evidence type="ECO:0000256" key="1">
    <source>
        <dbReference type="ARBA" id="ARBA00000085"/>
    </source>
</evidence>
<keyword evidence="9" id="KW-0067">ATP-binding</keyword>
<dbReference type="Pfam" id="PF13426">
    <property type="entry name" value="PAS_9"/>
    <property type="match status" value="1"/>
</dbReference>
<dbReference type="PROSITE" id="PS50113">
    <property type="entry name" value="PAC"/>
    <property type="match status" value="1"/>
</dbReference>
<dbReference type="PRINTS" id="PR00344">
    <property type="entry name" value="BCTRLSENSOR"/>
</dbReference>
<keyword evidence="4" id="KW-0808">Transferase</keyword>
<evidence type="ECO:0000259" key="8">
    <source>
        <dbReference type="PROSITE" id="PS50113"/>
    </source>
</evidence>
<dbReference type="InterPro" id="IPR005467">
    <property type="entry name" value="His_kinase_dom"/>
</dbReference>
<accession>A0ABT0HEY5</accession>
<dbReference type="PANTHER" id="PTHR43304:SF1">
    <property type="entry name" value="PAC DOMAIN-CONTAINING PROTEIN"/>
    <property type="match status" value="1"/>
</dbReference>
<keyword evidence="5" id="KW-0418">Kinase</keyword>
<dbReference type="InterPro" id="IPR001610">
    <property type="entry name" value="PAC"/>
</dbReference>
<dbReference type="CDD" id="cd00130">
    <property type="entry name" value="PAS"/>
    <property type="match status" value="1"/>
</dbReference>
<dbReference type="Pfam" id="PF02518">
    <property type="entry name" value="HATPase_c"/>
    <property type="match status" value="1"/>
</dbReference>
<evidence type="ECO:0000313" key="10">
    <source>
        <dbReference type="Proteomes" id="UP001202180"/>
    </source>
</evidence>
<dbReference type="InterPro" id="IPR036097">
    <property type="entry name" value="HisK_dim/P_sf"/>
</dbReference>
<reference evidence="9 10" key="1">
    <citation type="submission" date="2022-04" db="EMBL/GenBank/DDBJ databases">
        <title>Spirosoma sp. strain RP8 genome sequencing and assembly.</title>
        <authorList>
            <person name="Jung Y."/>
        </authorList>
    </citation>
    <scope>NUCLEOTIDE SEQUENCE [LARGE SCALE GENOMIC DNA]</scope>
    <source>
        <strain evidence="9 10">RP8</strain>
    </source>
</reference>
<dbReference type="SMART" id="SM00086">
    <property type="entry name" value="PAC"/>
    <property type="match status" value="1"/>
</dbReference>
<feature type="domain" description="PAC" evidence="8">
    <location>
        <begin position="69"/>
        <end position="121"/>
    </location>
</feature>
<evidence type="ECO:0000256" key="5">
    <source>
        <dbReference type="ARBA" id="ARBA00022777"/>
    </source>
</evidence>
<dbReference type="InterPro" id="IPR000700">
    <property type="entry name" value="PAS-assoc_C"/>
</dbReference>
<dbReference type="InterPro" id="IPR004358">
    <property type="entry name" value="Sig_transdc_His_kin-like_C"/>
</dbReference>
<evidence type="ECO:0000313" key="9">
    <source>
        <dbReference type="EMBL" id="MCK8490723.1"/>
    </source>
</evidence>